<gene>
    <name evidence="1" type="ORF">AVDCRST_MAG11-2391</name>
</gene>
<dbReference type="EMBL" id="CADCTU010000543">
    <property type="protein sequence ID" value="CAA9329201.1"/>
    <property type="molecule type" value="Genomic_DNA"/>
</dbReference>
<dbReference type="AlphaFoldDB" id="A0A6J4LE23"/>
<name>A0A6J4LE23_9BACT</name>
<accession>A0A6J4LE23</accession>
<sequence>TDTCWFVVTDDGAYGYATSFFEGGRISLYRVGANGALALADATADRGAAGTGASDMALSLASDYLYQLNSFEGTINAYRVGPSGALTLVQTVHAHAPSKLAAPMGLAAR</sequence>
<dbReference type="Gene3D" id="2.130.10.10">
    <property type="entry name" value="YVTN repeat-like/Quinoprotein amine dehydrogenase"/>
    <property type="match status" value="1"/>
</dbReference>
<protein>
    <recommendedName>
        <fullName evidence="2">BPP domain-containing protein</fullName>
    </recommendedName>
</protein>
<organism evidence="1">
    <name type="scientific">uncultured Gemmatimonadaceae bacterium</name>
    <dbReference type="NCBI Taxonomy" id="246130"/>
    <lineage>
        <taxon>Bacteria</taxon>
        <taxon>Pseudomonadati</taxon>
        <taxon>Gemmatimonadota</taxon>
        <taxon>Gemmatimonadia</taxon>
        <taxon>Gemmatimonadales</taxon>
        <taxon>Gemmatimonadaceae</taxon>
        <taxon>environmental samples</taxon>
    </lineage>
</organism>
<proteinExistence type="predicted"/>
<dbReference type="SUPFAM" id="SSF50956">
    <property type="entry name" value="Thermostable phytase (3-phytase)"/>
    <property type="match status" value="1"/>
</dbReference>
<evidence type="ECO:0008006" key="2">
    <source>
        <dbReference type="Google" id="ProtNLM"/>
    </source>
</evidence>
<reference evidence="1" key="1">
    <citation type="submission" date="2020-02" db="EMBL/GenBank/DDBJ databases">
        <authorList>
            <person name="Meier V. D."/>
        </authorList>
    </citation>
    <scope>NUCLEOTIDE SEQUENCE</scope>
    <source>
        <strain evidence="1">AVDCRST_MAG11</strain>
    </source>
</reference>
<evidence type="ECO:0000313" key="1">
    <source>
        <dbReference type="EMBL" id="CAA9329201.1"/>
    </source>
</evidence>
<dbReference type="InterPro" id="IPR015943">
    <property type="entry name" value="WD40/YVTN_repeat-like_dom_sf"/>
</dbReference>
<feature type="non-terminal residue" evidence="1">
    <location>
        <position position="1"/>
    </location>
</feature>